<organism evidence="3 4">
    <name type="scientific">Suicoccus acidiformans</name>
    <dbReference type="NCBI Taxonomy" id="2036206"/>
    <lineage>
        <taxon>Bacteria</taxon>
        <taxon>Bacillati</taxon>
        <taxon>Bacillota</taxon>
        <taxon>Bacilli</taxon>
        <taxon>Lactobacillales</taxon>
        <taxon>Aerococcaceae</taxon>
        <taxon>Suicoccus</taxon>
    </lineage>
</organism>
<protein>
    <submittedName>
        <fullName evidence="3">Glycine cleavage system protein H</fullName>
    </submittedName>
</protein>
<name>A0A347WKN2_9LACT</name>
<keyword evidence="4" id="KW-1185">Reference proteome</keyword>
<dbReference type="PROSITE" id="PS50968">
    <property type="entry name" value="BIOTINYL_LIPOYL"/>
    <property type="match status" value="1"/>
</dbReference>
<accession>A0A347WKN2</accession>
<dbReference type="RefSeq" id="WP_118990542.1">
    <property type="nucleotide sequence ID" value="NZ_CP023434.1"/>
</dbReference>
<sequence length="97" mass="10396">MDTQQLWLEEANGVITLGMSEALQEEAGDIAYVSLTKAATVDVDDTILNLEASKAAIEVPTPVAGQVIAVNEAAMNQPELLNSTDRADNWVIRLKAN</sequence>
<dbReference type="Pfam" id="PF01597">
    <property type="entry name" value="GCV_H"/>
    <property type="match status" value="1"/>
</dbReference>
<dbReference type="Gene3D" id="2.40.50.100">
    <property type="match status" value="1"/>
</dbReference>
<dbReference type="OrthoDB" id="2401220at2"/>
<keyword evidence="1" id="KW-0450">Lipoyl</keyword>
<dbReference type="GO" id="GO:0009249">
    <property type="term" value="P:protein lipoylation"/>
    <property type="evidence" value="ECO:0007669"/>
    <property type="project" value="TreeGrafter"/>
</dbReference>
<proteinExistence type="predicted"/>
<dbReference type="KEGG" id="abae:CL176_06305"/>
<evidence type="ECO:0000313" key="4">
    <source>
        <dbReference type="Proteomes" id="UP000263232"/>
    </source>
</evidence>
<dbReference type="AlphaFoldDB" id="A0A347WKN2"/>
<dbReference type="PANTHER" id="PTHR11715">
    <property type="entry name" value="GLYCINE CLEAVAGE SYSTEM H PROTEIN"/>
    <property type="match status" value="1"/>
</dbReference>
<evidence type="ECO:0000259" key="2">
    <source>
        <dbReference type="PROSITE" id="PS50968"/>
    </source>
</evidence>
<reference evidence="3 4" key="1">
    <citation type="submission" date="2017-09" db="EMBL/GenBank/DDBJ databases">
        <title>Complete genome sequence of Oxytococcus suis strain ZY16052.</title>
        <authorList>
            <person name="Li F."/>
        </authorList>
    </citation>
    <scope>NUCLEOTIDE SEQUENCE [LARGE SCALE GENOMIC DNA]</scope>
    <source>
        <strain evidence="3 4">ZY16052</strain>
    </source>
</reference>
<evidence type="ECO:0000313" key="3">
    <source>
        <dbReference type="EMBL" id="AXY25639.1"/>
    </source>
</evidence>
<dbReference type="GO" id="GO:0005829">
    <property type="term" value="C:cytosol"/>
    <property type="evidence" value="ECO:0007669"/>
    <property type="project" value="TreeGrafter"/>
</dbReference>
<dbReference type="GO" id="GO:0019464">
    <property type="term" value="P:glycine decarboxylation via glycine cleavage system"/>
    <property type="evidence" value="ECO:0007669"/>
    <property type="project" value="InterPro"/>
</dbReference>
<gene>
    <name evidence="3" type="ORF">CL176_06305</name>
</gene>
<dbReference type="EMBL" id="CP023434">
    <property type="protein sequence ID" value="AXY25639.1"/>
    <property type="molecule type" value="Genomic_DNA"/>
</dbReference>
<dbReference type="Proteomes" id="UP000263232">
    <property type="component" value="Chromosome"/>
</dbReference>
<feature type="domain" description="Lipoyl-binding" evidence="2">
    <location>
        <begin position="14"/>
        <end position="95"/>
    </location>
</feature>
<evidence type="ECO:0000256" key="1">
    <source>
        <dbReference type="ARBA" id="ARBA00022823"/>
    </source>
</evidence>
<dbReference type="InterPro" id="IPR011053">
    <property type="entry name" value="Single_hybrid_motif"/>
</dbReference>
<dbReference type="SUPFAM" id="SSF51230">
    <property type="entry name" value="Single hybrid motif"/>
    <property type="match status" value="1"/>
</dbReference>
<dbReference type="InterPro" id="IPR002930">
    <property type="entry name" value="GCV_H"/>
</dbReference>
<dbReference type="CDD" id="cd06848">
    <property type="entry name" value="GCS_H"/>
    <property type="match status" value="1"/>
</dbReference>
<dbReference type="PANTHER" id="PTHR11715:SF3">
    <property type="entry name" value="GLYCINE CLEAVAGE SYSTEM H PROTEIN-RELATED"/>
    <property type="match status" value="1"/>
</dbReference>
<dbReference type="InterPro" id="IPR000089">
    <property type="entry name" value="Biotin_lipoyl"/>
</dbReference>
<dbReference type="GO" id="GO:0005960">
    <property type="term" value="C:glycine cleavage complex"/>
    <property type="evidence" value="ECO:0007669"/>
    <property type="project" value="InterPro"/>
</dbReference>
<dbReference type="InterPro" id="IPR033753">
    <property type="entry name" value="GCV_H/Fam206"/>
</dbReference>